<keyword evidence="3" id="KW-1185">Reference proteome</keyword>
<name>B6HVX5_PENRW</name>
<feature type="region of interest" description="Disordered" evidence="1">
    <location>
        <begin position="195"/>
        <end position="261"/>
    </location>
</feature>
<dbReference type="AlphaFoldDB" id="B6HVX5"/>
<gene>
    <name evidence="2" type="ORF">Pc22g10600</name>
    <name evidence="2" type="ORF">PCH_Pc22g10600</name>
</gene>
<dbReference type="EMBL" id="AM920437">
    <property type="protein sequence ID" value="CAP98348.1"/>
    <property type="molecule type" value="Genomic_DNA"/>
</dbReference>
<evidence type="ECO:0000313" key="2">
    <source>
        <dbReference type="EMBL" id="CAP98348.1"/>
    </source>
</evidence>
<accession>B6HVX5</accession>
<reference evidence="2 3" key="1">
    <citation type="journal article" date="2008" name="Nat. Biotechnol.">
        <title>Genome sequencing and analysis of the filamentous fungus Penicillium chrysogenum.</title>
        <authorList>
            <person name="van den Berg M.A."/>
            <person name="Albang R."/>
            <person name="Albermann K."/>
            <person name="Badger J.H."/>
            <person name="Daran J.-M."/>
            <person name="Driessen A.J.M."/>
            <person name="Garcia-Estrada C."/>
            <person name="Fedorova N.D."/>
            <person name="Harris D.M."/>
            <person name="Heijne W.H.M."/>
            <person name="Joardar V.S."/>
            <person name="Kiel J.A.K.W."/>
            <person name="Kovalchuk A."/>
            <person name="Martin J.F."/>
            <person name="Nierman W.C."/>
            <person name="Nijland J.G."/>
            <person name="Pronk J.T."/>
            <person name="Roubos J.A."/>
            <person name="van der Klei I.J."/>
            <person name="van Peij N.N.M.E."/>
            <person name="Veenhuis M."/>
            <person name="von Doehren H."/>
            <person name="Wagner C."/>
            <person name="Wortman J.R."/>
            <person name="Bovenberg R.A.L."/>
        </authorList>
    </citation>
    <scope>NUCLEOTIDE SEQUENCE [LARGE SCALE GENOMIC DNA]</scope>
    <source>
        <strain evidence="3">ATCC 28089 / DSM 1075 / NRRL 1951 / Wisconsin 54-1255</strain>
    </source>
</reference>
<dbReference type="OrthoDB" id="4369490at2759"/>
<feature type="compositionally biased region" description="Basic and acidic residues" evidence="1">
    <location>
        <begin position="235"/>
        <end position="261"/>
    </location>
</feature>
<proteinExistence type="predicted"/>
<dbReference type="Proteomes" id="UP000000724">
    <property type="component" value="Contig Pc00c22"/>
</dbReference>
<protein>
    <submittedName>
        <fullName evidence="2">Uncharacterized protein</fullName>
    </submittedName>
</protein>
<evidence type="ECO:0000313" key="3">
    <source>
        <dbReference type="Proteomes" id="UP000000724"/>
    </source>
</evidence>
<dbReference type="VEuPathDB" id="FungiDB:PCH_Pc22g10600"/>
<dbReference type="HOGENOM" id="CLU_727805_0_0_1"/>
<sequence length="380" mass="42730">MTLRGNNKIYVELIQGTIIKPTPPDLGDKSPETLRELAEHNATAATLALGSNTPPTPISEALVRELVRKQKQENRELIKEYQVLVDKWDSINIYCYNQIFGTLEAIPASYVQNIDNPRDMYKHLQFVRKFKEALFEIQQRNSVVPPDMVLNFFVKAVQGNSRCHTFIQNLRPDLKDPNFIVEVYHDFTMTEGSNHITNSGSNSNSFNHSANTTSTKDSSASNSNSNASSNKKDKKKNDKSKSDDKDKQSSNKKDKKKQDHEKDAIWCKLHNALGNHYTRNCHLKAGGSANAVHQQPQQQPVQQQQFGFTSAYQHIQPPSTLYTAPVTKLASSLRRNTITVAISPSSTCRFCAVFYKPRFTSSGSSLAERGVLTDPKRLVN</sequence>
<feature type="compositionally biased region" description="Low complexity" evidence="1">
    <location>
        <begin position="197"/>
        <end position="229"/>
    </location>
</feature>
<evidence type="ECO:0000256" key="1">
    <source>
        <dbReference type="SAM" id="MobiDB-lite"/>
    </source>
</evidence>
<organism evidence="2 3">
    <name type="scientific">Penicillium rubens (strain ATCC 28089 / DSM 1075 / NRRL 1951 / Wisconsin 54-1255)</name>
    <name type="common">Penicillium chrysogenum</name>
    <dbReference type="NCBI Taxonomy" id="500485"/>
    <lineage>
        <taxon>Eukaryota</taxon>
        <taxon>Fungi</taxon>
        <taxon>Dikarya</taxon>
        <taxon>Ascomycota</taxon>
        <taxon>Pezizomycotina</taxon>
        <taxon>Eurotiomycetes</taxon>
        <taxon>Eurotiomycetidae</taxon>
        <taxon>Eurotiales</taxon>
        <taxon>Aspergillaceae</taxon>
        <taxon>Penicillium</taxon>
        <taxon>Penicillium chrysogenum species complex</taxon>
    </lineage>
</organism>
<dbReference type="OMA" id="WDSINIY"/>